<dbReference type="AlphaFoldDB" id="A0A0B8QAX7"/>
<evidence type="ECO:0000256" key="4">
    <source>
        <dbReference type="RuleBase" id="RU003719"/>
    </source>
</evidence>
<dbReference type="Proteomes" id="UP000031666">
    <property type="component" value="Unassembled WGS sequence"/>
</dbReference>
<dbReference type="PANTHER" id="PTHR43761">
    <property type="entry name" value="D-ISOMER SPECIFIC 2-HYDROXYACID DEHYDROGENASE FAMILY PROTEIN (AFU_ORTHOLOGUE AFUA_1G13630)"/>
    <property type="match status" value="1"/>
</dbReference>
<feature type="domain" description="D-isomer specific 2-hydroxyacid dehydrogenase NAD-binding" evidence="6">
    <location>
        <begin position="29"/>
        <end position="209"/>
    </location>
</feature>
<dbReference type="InterPro" id="IPR036291">
    <property type="entry name" value="NAD(P)-bd_dom_sf"/>
</dbReference>
<sequence>MDLDYCKQNGIGVCNVQGYAMRSVPEHVIAMLFALRRNLFAYHQDIQKGVWQEKKQFCFFTHPISDIAGSTLTVVGSGSLGQSVAKLGVALGMQVIFAERKGATDVGDGYVSFEVALKRADVLTLHCPLNEETTNLIGSKELKMMKASSVLINTGRGGLVEESELVEALKEGEIAGAGFDVFTQEPADESNPLIANAHLPNLLLTPHVAWGSDSAIQSLVNILLDNIESFVAGGDNNRLV</sequence>
<proteinExistence type="inferred from homology"/>
<evidence type="ECO:0000313" key="8">
    <source>
        <dbReference type="Proteomes" id="UP000031666"/>
    </source>
</evidence>
<name>A0A0B8QAX7_9VIBR</name>
<evidence type="ECO:0000259" key="6">
    <source>
        <dbReference type="Pfam" id="PF02826"/>
    </source>
</evidence>
<comment type="similarity">
    <text evidence="1 4">Belongs to the D-isomer specific 2-hydroxyacid dehydrogenase family.</text>
</comment>
<dbReference type="Gene3D" id="3.40.50.720">
    <property type="entry name" value="NAD(P)-binding Rossmann-like Domain"/>
    <property type="match status" value="2"/>
</dbReference>
<dbReference type="PROSITE" id="PS00671">
    <property type="entry name" value="D_2_HYDROXYACID_DH_3"/>
    <property type="match status" value="1"/>
</dbReference>
<dbReference type="InterPro" id="IPR050418">
    <property type="entry name" value="D-iso_2-hydroxyacid_DH_PdxB"/>
</dbReference>
<keyword evidence="7" id="KW-0670">Pyruvate</keyword>
<keyword evidence="2 4" id="KW-0560">Oxidoreductase</keyword>
<reference evidence="7 8" key="2">
    <citation type="submission" date="2015-01" db="EMBL/GenBank/DDBJ databases">
        <authorList>
            <consortium name="NBRP consortium"/>
            <person name="Sawabe T."/>
            <person name="Meirelles P."/>
            <person name="Feng G."/>
            <person name="Sayaka M."/>
            <person name="Hattori M."/>
            <person name="Ohkuma M."/>
        </authorList>
    </citation>
    <scope>NUCLEOTIDE SEQUENCE [LARGE SCALE GENOMIC DNA]</scope>
    <source>
        <strain evidence="8">JCM 19241</strain>
    </source>
</reference>
<evidence type="ECO:0000256" key="1">
    <source>
        <dbReference type="ARBA" id="ARBA00005854"/>
    </source>
</evidence>
<feature type="domain" description="D-isomer specific 2-hydroxyacid dehydrogenase catalytic" evidence="5">
    <location>
        <begin position="2"/>
        <end position="240"/>
    </location>
</feature>
<dbReference type="PANTHER" id="PTHR43761:SF1">
    <property type="entry name" value="D-ISOMER SPECIFIC 2-HYDROXYACID DEHYDROGENASE CATALYTIC DOMAIN-CONTAINING PROTEIN-RELATED"/>
    <property type="match status" value="1"/>
</dbReference>
<organism evidence="7 8">
    <name type="scientific">Vibrio ishigakensis</name>
    <dbReference type="NCBI Taxonomy" id="1481914"/>
    <lineage>
        <taxon>Bacteria</taxon>
        <taxon>Pseudomonadati</taxon>
        <taxon>Pseudomonadota</taxon>
        <taxon>Gammaproteobacteria</taxon>
        <taxon>Vibrionales</taxon>
        <taxon>Vibrionaceae</taxon>
        <taxon>Vibrio</taxon>
    </lineage>
</organism>
<dbReference type="STRING" id="1481914.JCM19241_5736"/>
<dbReference type="EC" id="1.1.1.81" evidence="7"/>
<evidence type="ECO:0000313" key="7">
    <source>
        <dbReference type="EMBL" id="GAM76840.1"/>
    </source>
</evidence>
<evidence type="ECO:0000256" key="2">
    <source>
        <dbReference type="ARBA" id="ARBA00023002"/>
    </source>
</evidence>
<dbReference type="InterPro" id="IPR029753">
    <property type="entry name" value="D-isomer_DH_CS"/>
</dbReference>
<dbReference type="InterPro" id="IPR006139">
    <property type="entry name" value="D-isomer_2_OHA_DH_cat_dom"/>
</dbReference>
<dbReference type="EMBL" id="BBSC01000007">
    <property type="protein sequence ID" value="GAM76840.1"/>
    <property type="molecule type" value="Genomic_DNA"/>
</dbReference>
<evidence type="ECO:0000256" key="3">
    <source>
        <dbReference type="ARBA" id="ARBA00023027"/>
    </source>
</evidence>
<dbReference type="PROSITE" id="PS00670">
    <property type="entry name" value="D_2_HYDROXYACID_DH_2"/>
    <property type="match status" value="1"/>
</dbReference>
<evidence type="ECO:0000259" key="5">
    <source>
        <dbReference type="Pfam" id="PF00389"/>
    </source>
</evidence>
<comment type="caution">
    <text evidence="7">The sequence shown here is derived from an EMBL/GenBank/DDBJ whole genome shotgun (WGS) entry which is preliminary data.</text>
</comment>
<protein>
    <submittedName>
        <fullName evidence="7">Hydroxypyruvate reductase</fullName>
        <ecNumber evidence="7">1.1.1.81</ecNumber>
    </submittedName>
</protein>
<gene>
    <name evidence="7" type="ORF">JCM19241_5736</name>
</gene>
<dbReference type="GO" id="GO:0016618">
    <property type="term" value="F:hydroxypyruvate reductase [NAD(P)H] activity"/>
    <property type="evidence" value="ECO:0007669"/>
    <property type="project" value="UniProtKB-EC"/>
</dbReference>
<keyword evidence="3" id="KW-0520">NAD</keyword>
<dbReference type="Pfam" id="PF00389">
    <property type="entry name" value="2-Hacid_dh"/>
    <property type="match status" value="1"/>
</dbReference>
<accession>A0A0B8QAX7</accession>
<dbReference type="InterPro" id="IPR006140">
    <property type="entry name" value="D-isomer_DH_NAD-bd"/>
</dbReference>
<dbReference type="Pfam" id="PF02826">
    <property type="entry name" value="2-Hacid_dh_C"/>
    <property type="match status" value="1"/>
</dbReference>
<dbReference type="SUPFAM" id="SSF51735">
    <property type="entry name" value="NAD(P)-binding Rossmann-fold domains"/>
    <property type="match status" value="1"/>
</dbReference>
<dbReference type="GO" id="GO:0051287">
    <property type="term" value="F:NAD binding"/>
    <property type="evidence" value="ECO:0007669"/>
    <property type="project" value="InterPro"/>
</dbReference>
<reference evidence="7 8" key="1">
    <citation type="submission" date="2015-01" db="EMBL/GenBank/DDBJ databases">
        <title>Vibrio sp. C94 JCM 19241 whole genome shotgun sequence.</title>
        <authorList>
            <person name="Sawabe T."/>
            <person name="Meirelles P."/>
            <person name="Feng G."/>
            <person name="Sayaka M."/>
            <person name="Hattori M."/>
            <person name="Ohkuma M."/>
        </authorList>
    </citation>
    <scope>NUCLEOTIDE SEQUENCE [LARGE SCALE GENOMIC DNA]</scope>
    <source>
        <strain evidence="8">JCM 19241</strain>
    </source>
</reference>